<dbReference type="EMBL" id="JAUSVF010000003">
    <property type="protein sequence ID" value="MDQ0323484.1"/>
    <property type="molecule type" value="Genomic_DNA"/>
</dbReference>
<organism evidence="1 2">
    <name type="scientific">Pararhizobium capsulatum DSM 1112</name>
    <dbReference type="NCBI Taxonomy" id="1121113"/>
    <lineage>
        <taxon>Bacteria</taxon>
        <taxon>Pseudomonadati</taxon>
        <taxon>Pseudomonadota</taxon>
        <taxon>Alphaproteobacteria</taxon>
        <taxon>Hyphomicrobiales</taxon>
        <taxon>Rhizobiaceae</taxon>
        <taxon>Rhizobium/Agrobacterium group</taxon>
        <taxon>Pararhizobium</taxon>
    </lineage>
</organism>
<reference evidence="1 2" key="1">
    <citation type="submission" date="2023-07" db="EMBL/GenBank/DDBJ databases">
        <title>Genomic Encyclopedia of Type Strains, Phase IV (KMG-IV): sequencing the most valuable type-strain genomes for metagenomic binning, comparative biology and taxonomic classification.</title>
        <authorList>
            <person name="Goeker M."/>
        </authorList>
    </citation>
    <scope>NUCLEOTIDE SEQUENCE [LARGE SCALE GENOMIC DNA]</scope>
    <source>
        <strain evidence="1 2">DSM 1112</strain>
    </source>
</reference>
<gene>
    <name evidence="1" type="ORF">QO002_005690</name>
</gene>
<comment type="caution">
    <text evidence="1">The sequence shown here is derived from an EMBL/GenBank/DDBJ whole genome shotgun (WGS) entry which is preliminary data.</text>
</comment>
<accession>A0ABU0C0L1</accession>
<sequence>MTFIVMSSVPSPCLRRIGMAIRSVTEGKHPPHLSRRYREAQQTCTNLVCCSAKLGECQINGRCSFCNVWWFSDSSEPDSSAAMDNKKASGCGNHWLTPPDLVAERTPAETGIFASDSFHYNTIKLNFSDMSLKGAMSSIPHGNRAHLAPVLVPPSSLPHRWGLWRHFNHHPPNEHFLRRIFGF</sequence>
<proteinExistence type="predicted"/>
<evidence type="ECO:0000313" key="1">
    <source>
        <dbReference type="EMBL" id="MDQ0323484.1"/>
    </source>
</evidence>
<name>A0ABU0C0L1_9HYPH</name>
<protein>
    <submittedName>
        <fullName evidence="1">Uncharacterized protein</fullName>
    </submittedName>
</protein>
<keyword evidence="2" id="KW-1185">Reference proteome</keyword>
<dbReference type="RefSeq" id="WP_307236046.1">
    <property type="nucleotide sequence ID" value="NZ_JAUSVF010000003.1"/>
</dbReference>
<dbReference type="Proteomes" id="UP001230207">
    <property type="component" value="Unassembled WGS sequence"/>
</dbReference>
<evidence type="ECO:0000313" key="2">
    <source>
        <dbReference type="Proteomes" id="UP001230207"/>
    </source>
</evidence>